<dbReference type="GO" id="GO:0005829">
    <property type="term" value="C:cytosol"/>
    <property type="evidence" value="ECO:0007669"/>
    <property type="project" value="TreeGrafter"/>
</dbReference>
<dbReference type="SUPFAM" id="SSF117143">
    <property type="entry name" value="Flagellar hook protein flgE"/>
    <property type="match status" value="1"/>
</dbReference>
<comment type="function">
    <text evidence="4">A flexible structure which links the flagellar filament to the drive apparatus in the basal body.</text>
</comment>
<dbReference type="RefSeq" id="WP_187077857.1">
    <property type="nucleotide sequence ID" value="NZ_JACORT010000009.1"/>
</dbReference>
<keyword evidence="9" id="KW-1185">Reference proteome</keyword>
<sequence>MLDSIHVGTSGLMGHQQALRVIANNTANMNTPGYKSTTLGFADLFYANAAGSGANGLRLGHGLGTTGTRLSFSQGELRQTGGDFDLAVEGEGLFMLRDAQGQVRYTRAGAFEFDGDGVFVNRSDGSKVLGVDASGRVGEIQLEGLRVAAGKATSNLRLAGNLSSTSTEFTVGGMKVFDGLGQEHTLSLKLTSTEATKPGSWQAELLEGTTSFGAVEIVFENGYPDAASRSLTFDYTPAGRPAQPLVLELGADVSSFAAGNLSTLAMSKQDGYAPGNLTKVGFDATGALVATYGNGQTAKGPRLALGRFTTLDAVEELGNSQFAEANGIRWQQGLAGDAGFGTVRAGSLEMSNVDLSREFTELVVMQRGYQAASQVISTANDMLQELFGMRHK</sequence>
<evidence type="ECO:0000256" key="4">
    <source>
        <dbReference type="RuleBase" id="RU362116"/>
    </source>
</evidence>
<feature type="domain" description="Flagellar basal body rod protein N-terminal" evidence="5">
    <location>
        <begin position="6"/>
        <end position="35"/>
    </location>
</feature>
<dbReference type="AlphaFoldDB" id="A0A923MTG4"/>
<dbReference type="InterPro" id="IPR037925">
    <property type="entry name" value="FlgE/F/G-like"/>
</dbReference>
<dbReference type="Pfam" id="PF00460">
    <property type="entry name" value="Flg_bb_rod"/>
    <property type="match status" value="1"/>
</dbReference>
<dbReference type="NCBIfam" id="TIGR03506">
    <property type="entry name" value="FlgEFG_subfam"/>
    <property type="match status" value="1"/>
</dbReference>
<dbReference type="Gene3D" id="2.60.98.20">
    <property type="entry name" value="Flagellar hook protein FlgE"/>
    <property type="match status" value="1"/>
</dbReference>
<keyword evidence="8" id="KW-0969">Cilium</keyword>
<evidence type="ECO:0000256" key="1">
    <source>
        <dbReference type="ARBA" id="ARBA00004117"/>
    </source>
</evidence>
<dbReference type="InterPro" id="IPR037058">
    <property type="entry name" value="Falgellar_hook_FlgE_sf"/>
</dbReference>
<proteinExistence type="inferred from homology"/>
<evidence type="ECO:0000259" key="5">
    <source>
        <dbReference type="Pfam" id="PF00460"/>
    </source>
</evidence>
<accession>A0A923MTG4</accession>
<dbReference type="PANTHER" id="PTHR30435">
    <property type="entry name" value="FLAGELLAR PROTEIN"/>
    <property type="match status" value="1"/>
</dbReference>
<dbReference type="InterPro" id="IPR001444">
    <property type="entry name" value="Flag_bb_rod_N"/>
</dbReference>
<dbReference type="Proteomes" id="UP000608513">
    <property type="component" value="Unassembled WGS sequence"/>
</dbReference>
<dbReference type="Pfam" id="PF06429">
    <property type="entry name" value="Flg_bbr_C"/>
    <property type="match status" value="1"/>
</dbReference>
<keyword evidence="8" id="KW-0282">Flagellum</keyword>
<keyword evidence="8" id="KW-0966">Cell projection</keyword>
<dbReference type="GO" id="GO:0009425">
    <property type="term" value="C:bacterial-type flagellum basal body"/>
    <property type="evidence" value="ECO:0007669"/>
    <property type="project" value="UniProtKB-SubCell"/>
</dbReference>
<organism evidence="8 9">
    <name type="scientific">Ramlibacter cellulosilyticus</name>
    <dbReference type="NCBI Taxonomy" id="2764187"/>
    <lineage>
        <taxon>Bacteria</taxon>
        <taxon>Pseudomonadati</taxon>
        <taxon>Pseudomonadota</taxon>
        <taxon>Betaproteobacteria</taxon>
        <taxon>Burkholderiales</taxon>
        <taxon>Comamonadaceae</taxon>
        <taxon>Ramlibacter</taxon>
    </lineage>
</organism>
<dbReference type="EMBL" id="JACORT010000009">
    <property type="protein sequence ID" value="MBC5785105.1"/>
    <property type="molecule type" value="Genomic_DNA"/>
</dbReference>
<evidence type="ECO:0000256" key="3">
    <source>
        <dbReference type="ARBA" id="ARBA00023143"/>
    </source>
</evidence>
<comment type="caution">
    <text evidence="8">The sequence shown here is derived from an EMBL/GenBank/DDBJ whole genome shotgun (WGS) entry which is preliminary data.</text>
</comment>
<feature type="domain" description="Flagellar hook protein FlgE/F/G-like D1" evidence="7">
    <location>
        <begin position="87"/>
        <end position="139"/>
    </location>
</feature>
<name>A0A923MTG4_9BURK</name>
<dbReference type="Pfam" id="PF22692">
    <property type="entry name" value="LlgE_F_G_D1"/>
    <property type="match status" value="1"/>
</dbReference>
<reference evidence="8" key="1">
    <citation type="submission" date="2020-08" db="EMBL/GenBank/DDBJ databases">
        <title>Ramlibacter sp. USB13 16S ribosomal RNA gene genome sequencing and assembly.</title>
        <authorList>
            <person name="Kang M."/>
        </authorList>
    </citation>
    <scope>NUCLEOTIDE SEQUENCE</scope>
    <source>
        <strain evidence="8">USB13</strain>
    </source>
</reference>
<evidence type="ECO:0000313" key="8">
    <source>
        <dbReference type="EMBL" id="MBC5785105.1"/>
    </source>
</evidence>
<comment type="subcellular location">
    <subcellularLocation>
        <location evidence="1 4">Bacterial flagellum basal body</location>
    </subcellularLocation>
</comment>
<dbReference type="GO" id="GO:0071978">
    <property type="term" value="P:bacterial-type flagellum-dependent swarming motility"/>
    <property type="evidence" value="ECO:0007669"/>
    <property type="project" value="TreeGrafter"/>
</dbReference>
<evidence type="ECO:0000256" key="2">
    <source>
        <dbReference type="ARBA" id="ARBA00009677"/>
    </source>
</evidence>
<gene>
    <name evidence="8" type="ORF">H8N03_19315</name>
</gene>
<keyword evidence="3 4" id="KW-0975">Bacterial flagellum</keyword>
<dbReference type="PANTHER" id="PTHR30435:SF1">
    <property type="entry name" value="FLAGELLAR HOOK PROTEIN FLGE"/>
    <property type="match status" value="1"/>
</dbReference>
<dbReference type="InterPro" id="IPR020013">
    <property type="entry name" value="Flagellar_FlgE/F/G"/>
</dbReference>
<comment type="similarity">
    <text evidence="2 4">Belongs to the flagella basal body rod proteins family.</text>
</comment>
<evidence type="ECO:0000313" key="9">
    <source>
        <dbReference type="Proteomes" id="UP000608513"/>
    </source>
</evidence>
<protein>
    <recommendedName>
        <fullName evidence="4">Flagellar hook protein FlgE</fullName>
    </recommendedName>
</protein>
<dbReference type="GO" id="GO:0009424">
    <property type="term" value="C:bacterial-type flagellum hook"/>
    <property type="evidence" value="ECO:0007669"/>
    <property type="project" value="TreeGrafter"/>
</dbReference>
<evidence type="ECO:0000259" key="6">
    <source>
        <dbReference type="Pfam" id="PF06429"/>
    </source>
</evidence>
<evidence type="ECO:0000259" key="7">
    <source>
        <dbReference type="Pfam" id="PF22692"/>
    </source>
</evidence>
<feature type="domain" description="Flagellar basal-body/hook protein C-terminal" evidence="6">
    <location>
        <begin position="345"/>
        <end position="386"/>
    </location>
</feature>
<dbReference type="InterPro" id="IPR053967">
    <property type="entry name" value="LlgE_F_G-like_D1"/>
</dbReference>
<dbReference type="InterPro" id="IPR010930">
    <property type="entry name" value="Flg_bb/hook_C_dom"/>
</dbReference>